<dbReference type="AlphaFoldDB" id="C6LP89"/>
<accession>C6LP89</accession>
<protein>
    <recommendedName>
        <fullName evidence="5">DNA recombination and repair protein Rad51-like C-terminal domain-containing protein</fullName>
    </recommendedName>
</protein>
<evidence type="ECO:0000256" key="2">
    <source>
        <dbReference type="ARBA" id="ARBA00023242"/>
    </source>
</evidence>
<name>C6LP89_GIAIB</name>
<dbReference type="InterPro" id="IPR051988">
    <property type="entry name" value="HRR_RAD51_Paralog"/>
</dbReference>
<dbReference type="GO" id="GO:0003697">
    <property type="term" value="F:single-stranded DNA binding"/>
    <property type="evidence" value="ECO:0007669"/>
    <property type="project" value="TreeGrafter"/>
</dbReference>
<gene>
    <name evidence="3" type="ORF">GL50581_554</name>
</gene>
<dbReference type="GO" id="GO:0000724">
    <property type="term" value="P:double-strand break repair via homologous recombination"/>
    <property type="evidence" value="ECO:0007669"/>
    <property type="project" value="TreeGrafter"/>
</dbReference>
<dbReference type="GO" id="GO:0005815">
    <property type="term" value="C:microtubule organizing center"/>
    <property type="evidence" value="ECO:0007669"/>
    <property type="project" value="TreeGrafter"/>
</dbReference>
<dbReference type="GO" id="GO:0000400">
    <property type="term" value="F:four-way junction DNA binding"/>
    <property type="evidence" value="ECO:0007669"/>
    <property type="project" value="TreeGrafter"/>
</dbReference>
<dbReference type="GO" id="GO:0005657">
    <property type="term" value="C:replication fork"/>
    <property type="evidence" value="ECO:0007669"/>
    <property type="project" value="TreeGrafter"/>
</dbReference>
<evidence type="ECO:0000313" key="4">
    <source>
        <dbReference type="Proteomes" id="UP000002488"/>
    </source>
</evidence>
<keyword evidence="2" id="KW-0539">Nucleus</keyword>
<dbReference type="PANTHER" id="PTHR46457">
    <property type="entry name" value="DNA REPAIR PROTEIN RAD51 HOMOLOG 4"/>
    <property type="match status" value="1"/>
</dbReference>
<dbReference type="GO" id="GO:0007131">
    <property type="term" value="P:reciprocal meiotic recombination"/>
    <property type="evidence" value="ECO:0007669"/>
    <property type="project" value="TreeGrafter"/>
</dbReference>
<dbReference type="GO" id="GO:0008094">
    <property type="term" value="F:ATP-dependent activity, acting on DNA"/>
    <property type="evidence" value="ECO:0007669"/>
    <property type="project" value="TreeGrafter"/>
</dbReference>
<dbReference type="Gene3D" id="3.40.50.300">
    <property type="entry name" value="P-loop containing nucleotide triphosphate hydrolases"/>
    <property type="match status" value="1"/>
</dbReference>
<proteinExistence type="predicted"/>
<dbReference type="Proteomes" id="UP000002488">
    <property type="component" value="Unassembled WGS sequence"/>
</dbReference>
<dbReference type="InterPro" id="IPR027417">
    <property type="entry name" value="P-loop_NTPase"/>
</dbReference>
<dbReference type="VEuPathDB" id="GiardiaDB:GL50581_554"/>
<dbReference type="GO" id="GO:0000723">
    <property type="term" value="P:telomere maintenance"/>
    <property type="evidence" value="ECO:0007669"/>
    <property type="project" value="TreeGrafter"/>
</dbReference>
<dbReference type="OMA" id="GISWGSH"/>
<dbReference type="Pfam" id="PF13481">
    <property type="entry name" value="AAA_25"/>
    <property type="match status" value="1"/>
</dbReference>
<dbReference type="GO" id="GO:0042148">
    <property type="term" value="P:DNA strand invasion"/>
    <property type="evidence" value="ECO:0007669"/>
    <property type="project" value="TreeGrafter"/>
</dbReference>
<dbReference type="OrthoDB" id="336321at2759"/>
<evidence type="ECO:0000256" key="1">
    <source>
        <dbReference type="ARBA" id="ARBA00004123"/>
    </source>
</evidence>
<comment type="subcellular location">
    <subcellularLocation>
        <location evidence="1">Nucleus</location>
    </subcellularLocation>
</comment>
<dbReference type="GO" id="GO:0033063">
    <property type="term" value="C:Rad51B-Rad51C-Rad51D-XRCC2 complex"/>
    <property type="evidence" value="ECO:0007669"/>
    <property type="project" value="TreeGrafter"/>
</dbReference>
<comment type="caution">
    <text evidence="3">The sequence shown here is derived from an EMBL/GenBank/DDBJ whole genome shotgun (WGS) entry which is preliminary data.</text>
</comment>
<evidence type="ECO:0008006" key="5">
    <source>
        <dbReference type="Google" id="ProtNLM"/>
    </source>
</evidence>
<dbReference type="EMBL" id="ACGJ01000696">
    <property type="protein sequence ID" value="EET02165.1"/>
    <property type="molecule type" value="Genomic_DNA"/>
</dbReference>
<dbReference type="PANTHER" id="PTHR46457:SF1">
    <property type="entry name" value="DNA REPAIR PROTEIN RAD51 HOMOLOG 4"/>
    <property type="match status" value="1"/>
</dbReference>
<sequence length="428" mass="47412">MSRRRYELDFGEAVNTSLLTELRGFTVMDFLGTNSFDLAIKQNRSVREIEEVKSKICAACDIMGDSTLSYPTLFVPSFKHQTMSALDLVLTNIIRERHITEIAGQSGTGKTRLLLYVISVVLLTTEHSIALIITSIEDVLSILVNFITAFAPLLTDVQVNATTLLKRLYFLRELSPTGLLRLFEPSGQVWNLCKQCPTLKLICVDSIGFLRILYTKPNSNDSQFNNPGYDIGQALLSIARLKNLAVLLTNHVGDYIATPQLASSAQQHSKKHQFPGQSVPNTLPRLPVNSLSTDQLHVYAPVPPSSDDGDSNQILIQGDVSDSKSTLISESMMVPSTSLLFPQTVLISYNSDRTFSRDVVMSSNKLVTPSLGISWGSHISTRIVLALTQRDTILHLLWSEFLPACSLIAPRIPDELINLPNQKTNEPR</sequence>
<organism evidence="3 4">
    <name type="scientific">Giardia intestinalis (strain ATCC 50581 / GS clone H7)</name>
    <name type="common">Giardia lamblia</name>
    <dbReference type="NCBI Taxonomy" id="598745"/>
    <lineage>
        <taxon>Eukaryota</taxon>
        <taxon>Metamonada</taxon>
        <taxon>Diplomonadida</taxon>
        <taxon>Hexamitidae</taxon>
        <taxon>Giardiinae</taxon>
        <taxon>Giardia</taxon>
    </lineage>
</organism>
<dbReference type="SUPFAM" id="SSF52540">
    <property type="entry name" value="P-loop containing nucleoside triphosphate hydrolases"/>
    <property type="match status" value="1"/>
</dbReference>
<reference evidence="3 4" key="1">
    <citation type="journal article" date="2009" name="PLoS Pathog.">
        <title>Draft genome sequencing of giardia intestinalis assemblage B isolate GS: is human giardiasis caused by two different species?</title>
        <authorList>
            <person name="Franzen O."/>
            <person name="Jerlstrom-Hultqvist J."/>
            <person name="Castro E."/>
            <person name="Sherwood E."/>
            <person name="Ankarklev J."/>
            <person name="Reiner D.S."/>
            <person name="Palm D."/>
            <person name="Andersson J.O."/>
            <person name="Andersson B."/>
            <person name="Svard S.G."/>
        </authorList>
    </citation>
    <scope>NUCLEOTIDE SEQUENCE [LARGE SCALE GENOMIC DNA]</scope>
    <source>
        <strain evidence="4">ATCC 50581 / GS clone H7</strain>
    </source>
</reference>
<evidence type="ECO:0000313" key="3">
    <source>
        <dbReference type="EMBL" id="EET02165.1"/>
    </source>
</evidence>